<dbReference type="STRING" id="174720.A0A0N5B1Y8"/>
<dbReference type="CDD" id="cd00096">
    <property type="entry name" value="Ig"/>
    <property type="match status" value="1"/>
</dbReference>
<dbReference type="PROSITE" id="PS50835">
    <property type="entry name" value="IG_LIKE"/>
    <property type="match status" value="3"/>
</dbReference>
<evidence type="ECO:0000256" key="4">
    <source>
        <dbReference type="SAM" id="Phobius"/>
    </source>
</evidence>
<dbReference type="GO" id="GO:0005886">
    <property type="term" value="C:plasma membrane"/>
    <property type="evidence" value="ECO:0007669"/>
    <property type="project" value="TreeGrafter"/>
</dbReference>
<keyword evidence="3" id="KW-0393">Immunoglobulin domain</keyword>
<dbReference type="InterPro" id="IPR003599">
    <property type="entry name" value="Ig_sub"/>
</dbReference>
<organism evidence="7 8">
    <name type="scientific">Strongyloides papillosus</name>
    <name type="common">Intestinal threadworm</name>
    <dbReference type="NCBI Taxonomy" id="174720"/>
    <lineage>
        <taxon>Eukaryota</taxon>
        <taxon>Metazoa</taxon>
        <taxon>Ecdysozoa</taxon>
        <taxon>Nematoda</taxon>
        <taxon>Chromadorea</taxon>
        <taxon>Rhabditida</taxon>
        <taxon>Tylenchina</taxon>
        <taxon>Panagrolaimomorpha</taxon>
        <taxon>Strongyloidoidea</taxon>
        <taxon>Strongyloididae</taxon>
        <taxon>Strongyloides</taxon>
    </lineage>
</organism>
<evidence type="ECO:0000259" key="6">
    <source>
        <dbReference type="PROSITE" id="PS50835"/>
    </source>
</evidence>
<dbReference type="Pfam" id="PF07679">
    <property type="entry name" value="I-set"/>
    <property type="match status" value="2"/>
</dbReference>
<feature type="signal peptide" evidence="5">
    <location>
        <begin position="1"/>
        <end position="26"/>
    </location>
</feature>
<dbReference type="SUPFAM" id="SSF48726">
    <property type="entry name" value="Immunoglobulin"/>
    <property type="match status" value="2"/>
</dbReference>
<evidence type="ECO:0000313" key="7">
    <source>
        <dbReference type="Proteomes" id="UP000046392"/>
    </source>
</evidence>
<feature type="domain" description="Ig-like" evidence="6">
    <location>
        <begin position="222"/>
        <end position="317"/>
    </location>
</feature>
<name>A0A0N5B1Y8_STREA</name>
<keyword evidence="1 5" id="KW-0732">Signal</keyword>
<dbReference type="PANTHER" id="PTHR45080">
    <property type="entry name" value="CONTACTIN 5"/>
    <property type="match status" value="1"/>
</dbReference>
<keyword evidence="4" id="KW-0472">Membrane</keyword>
<evidence type="ECO:0000256" key="2">
    <source>
        <dbReference type="ARBA" id="ARBA00023157"/>
    </source>
</evidence>
<dbReference type="GO" id="GO:0007156">
    <property type="term" value="P:homophilic cell adhesion via plasma membrane adhesion molecules"/>
    <property type="evidence" value="ECO:0007669"/>
    <property type="project" value="TreeGrafter"/>
</dbReference>
<dbReference type="InterPro" id="IPR013098">
    <property type="entry name" value="Ig_I-set"/>
</dbReference>
<keyword evidence="7" id="KW-1185">Reference proteome</keyword>
<proteinExistence type="predicted"/>
<dbReference type="PANTHER" id="PTHR45080:SF8">
    <property type="entry name" value="IG-LIKE DOMAIN-CONTAINING PROTEIN"/>
    <property type="match status" value="1"/>
</dbReference>
<keyword evidence="2" id="KW-1015">Disulfide bond</keyword>
<dbReference type="Gene3D" id="2.60.40.10">
    <property type="entry name" value="Immunoglobulins"/>
    <property type="match status" value="3"/>
</dbReference>
<dbReference type="InterPro" id="IPR003598">
    <property type="entry name" value="Ig_sub2"/>
</dbReference>
<protein>
    <submittedName>
        <fullName evidence="8">Ig-like domain-containing protein</fullName>
    </submittedName>
</protein>
<accession>A0A0N5B1Y8</accession>
<feature type="chain" id="PRO_5005893756" evidence="5">
    <location>
        <begin position="27"/>
        <end position="478"/>
    </location>
</feature>
<dbReference type="InterPro" id="IPR036179">
    <property type="entry name" value="Ig-like_dom_sf"/>
</dbReference>
<keyword evidence="4" id="KW-1133">Transmembrane helix</keyword>
<evidence type="ECO:0000256" key="1">
    <source>
        <dbReference type="ARBA" id="ARBA00022729"/>
    </source>
</evidence>
<evidence type="ECO:0000313" key="8">
    <source>
        <dbReference type="WBParaSite" id="SPAL_0000009000.1"/>
    </source>
</evidence>
<keyword evidence="4" id="KW-0812">Transmembrane</keyword>
<dbReference type="InterPro" id="IPR013783">
    <property type="entry name" value="Ig-like_fold"/>
</dbReference>
<sequence length="478" mass="53405">MRQKLFKNFLFFTVFLVGGLAILGEAQEIINKGETFYVKNGESLELLCHIKDVEQLVNDEAISVAWSLGHDTGLIASDLEVQDESKDYRVSVDKDYYKLLIPSITLSDDKKTFVCTSYSDGAPYSITHNVFIGETPAATFVGKKDKTIAIGQEFVLECQVTGTPSPIVEWTYEGGKIPKGVKIIGNKLVFEKAQLLYSGNYRCTANNSIGSSFTQSKINVVENIKIFNKSEQISAEFGKELNLTCKYIAYPEASVSWTFNGKPLHELVNENATKIYAYQEEKYTFSVLNIISFQISNIGQYKCYISNGKGSESKVINVIPIIPSIHVNINCNNLFFETPFKENIEKIHLYWKTKGEVNFSIIEIDKKNFSAFKIYTGGSTGVVKLSDLDIPKNALFDFEVVLETTKFGEFKSLDEVSGYVFDVENPGKLGSSKEYMDCFSLGLGEPSSGNSNHFFILSSTLVFSALLFTTFGNLMLMK</sequence>
<dbReference type="Proteomes" id="UP000046392">
    <property type="component" value="Unplaced"/>
</dbReference>
<evidence type="ECO:0000256" key="3">
    <source>
        <dbReference type="ARBA" id="ARBA00023319"/>
    </source>
</evidence>
<evidence type="ECO:0000256" key="5">
    <source>
        <dbReference type="SAM" id="SignalP"/>
    </source>
</evidence>
<reference evidence="8" key="1">
    <citation type="submission" date="2017-02" db="UniProtKB">
        <authorList>
            <consortium name="WormBaseParasite"/>
        </authorList>
    </citation>
    <scope>IDENTIFICATION</scope>
</reference>
<dbReference type="InterPro" id="IPR050958">
    <property type="entry name" value="Cell_Adh-Cytoskel_Orgn"/>
</dbReference>
<dbReference type="SMART" id="SM00409">
    <property type="entry name" value="IG"/>
    <property type="match status" value="3"/>
</dbReference>
<feature type="domain" description="Ig-like" evidence="6">
    <location>
        <begin position="136"/>
        <end position="219"/>
    </location>
</feature>
<dbReference type="AlphaFoldDB" id="A0A0N5B1Y8"/>
<feature type="domain" description="Ig-like" evidence="6">
    <location>
        <begin position="27"/>
        <end position="127"/>
    </location>
</feature>
<dbReference type="InterPro" id="IPR007110">
    <property type="entry name" value="Ig-like_dom"/>
</dbReference>
<dbReference type="SMART" id="SM00408">
    <property type="entry name" value="IGc2"/>
    <property type="match status" value="2"/>
</dbReference>
<feature type="transmembrane region" description="Helical" evidence="4">
    <location>
        <begin position="454"/>
        <end position="476"/>
    </location>
</feature>
<dbReference type="WBParaSite" id="SPAL_0000009000.1">
    <property type="protein sequence ID" value="SPAL_0000009000.1"/>
    <property type="gene ID" value="SPAL_0000009000"/>
</dbReference>